<dbReference type="OrthoDB" id="5550464at2759"/>
<evidence type="ECO:0000256" key="2">
    <source>
        <dbReference type="ARBA" id="ARBA00023186"/>
    </source>
</evidence>
<organism evidence="4 5">
    <name type="scientific">Pycnoporus cinnabarinus</name>
    <name type="common">Cinnabar-red polypore</name>
    <name type="synonym">Trametes cinnabarina</name>
    <dbReference type="NCBI Taxonomy" id="5643"/>
    <lineage>
        <taxon>Eukaryota</taxon>
        <taxon>Fungi</taxon>
        <taxon>Dikarya</taxon>
        <taxon>Basidiomycota</taxon>
        <taxon>Agaricomycotina</taxon>
        <taxon>Agaricomycetes</taxon>
        <taxon>Polyporales</taxon>
        <taxon>Polyporaceae</taxon>
        <taxon>Trametes</taxon>
    </lineage>
</organism>
<dbReference type="InterPro" id="IPR002669">
    <property type="entry name" value="UreD"/>
</dbReference>
<evidence type="ECO:0000256" key="1">
    <source>
        <dbReference type="ARBA" id="ARBA00007177"/>
    </source>
</evidence>
<dbReference type="HOGENOM" id="CLU_021703_1_1_1"/>
<evidence type="ECO:0000313" key="5">
    <source>
        <dbReference type="Proteomes" id="UP000029665"/>
    </source>
</evidence>
<feature type="compositionally biased region" description="Basic residues" evidence="3">
    <location>
        <begin position="86"/>
        <end position="97"/>
    </location>
</feature>
<dbReference type="AlphaFoldDB" id="A0A060SXT8"/>
<evidence type="ECO:0000256" key="3">
    <source>
        <dbReference type="SAM" id="MobiDB-lite"/>
    </source>
</evidence>
<comment type="caution">
    <text evidence="4">The sequence shown here is derived from an EMBL/GenBank/DDBJ whole genome shotgun (WGS) entry which is preliminary data.</text>
</comment>
<reference evidence="4" key="1">
    <citation type="submission" date="2014-01" db="EMBL/GenBank/DDBJ databases">
        <title>The genome of the white-rot fungus Pycnoporus cinnabarinus: a basidiomycete model with a versatile arsenal for lignocellulosic biomass breakdown.</title>
        <authorList>
            <person name="Levasseur A."/>
            <person name="Lomascolo A."/>
            <person name="Ruiz-Duenas F.J."/>
            <person name="Uzan E."/>
            <person name="Piumi F."/>
            <person name="Kues U."/>
            <person name="Ram A.F.J."/>
            <person name="Murat C."/>
            <person name="Haon M."/>
            <person name="Benoit I."/>
            <person name="Arfi Y."/>
            <person name="Chevret D."/>
            <person name="Drula E."/>
            <person name="Kwon M.J."/>
            <person name="Gouret P."/>
            <person name="Lesage-Meessen L."/>
            <person name="Lombard V."/>
            <person name="Mariette J."/>
            <person name="Noirot C."/>
            <person name="Park J."/>
            <person name="Patyshakuliyeva A."/>
            <person name="Wieneger R.A.B."/>
            <person name="Wosten H.A.B."/>
            <person name="Martin F."/>
            <person name="Coutinho P.M."/>
            <person name="de Vries R."/>
            <person name="Martinez A.T."/>
            <person name="Klopp C."/>
            <person name="Pontarotti P."/>
            <person name="Henrissat B."/>
            <person name="Record E."/>
        </authorList>
    </citation>
    <scope>NUCLEOTIDE SEQUENCE [LARGE SCALE GENOMIC DNA]</scope>
    <source>
        <strain evidence="4">BRFM137</strain>
    </source>
</reference>
<dbReference type="PANTHER" id="PTHR33643">
    <property type="entry name" value="UREASE ACCESSORY PROTEIN D"/>
    <property type="match status" value="1"/>
</dbReference>
<accession>A0A060SXT8</accession>
<dbReference type="GO" id="GO:0016151">
    <property type="term" value="F:nickel cation binding"/>
    <property type="evidence" value="ECO:0007669"/>
    <property type="project" value="InterPro"/>
</dbReference>
<keyword evidence="5" id="KW-1185">Reference proteome</keyword>
<evidence type="ECO:0000313" key="4">
    <source>
        <dbReference type="EMBL" id="CDO77074.1"/>
    </source>
</evidence>
<dbReference type="Pfam" id="PF01774">
    <property type="entry name" value="UreD"/>
    <property type="match status" value="1"/>
</dbReference>
<dbReference type="EMBL" id="CCBP010000439">
    <property type="protein sequence ID" value="CDO77074.1"/>
    <property type="molecule type" value="Genomic_DNA"/>
</dbReference>
<gene>
    <name evidence="4" type="ORF">BN946_scf184473.g18</name>
</gene>
<keyword evidence="2" id="KW-0143">Chaperone</keyword>
<dbReference type="Proteomes" id="UP000029665">
    <property type="component" value="Unassembled WGS sequence"/>
</dbReference>
<evidence type="ECO:0008006" key="6">
    <source>
        <dbReference type="Google" id="ProtNLM"/>
    </source>
</evidence>
<dbReference type="PANTHER" id="PTHR33643:SF1">
    <property type="entry name" value="UREASE ACCESSORY PROTEIN D"/>
    <property type="match status" value="1"/>
</dbReference>
<feature type="region of interest" description="Disordered" evidence="3">
    <location>
        <begin position="80"/>
        <end position="111"/>
    </location>
</feature>
<dbReference type="HAMAP" id="MF_01384">
    <property type="entry name" value="UreD"/>
    <property type="match status" value="1"/>
</dbReference>
<comment type="similarity">
    <text evidence="1">Belongs to the UreD family.</text>
</comment>
<dbReference type="STRING" id="5643.A0A060SXT8"/>
<sequence>MAIHHIQPGHGRIVVHNDGYSNHFSELSSSYPLKLLSAGTPPRNVSMVYALTYGGGLASGDHTETVIEVHDGARLAMFSQGSTKVSKARPGHPRRSAPAKSNPEPAGTASQKLAVHVASGGAFFLLADPVTCFRDARYHRTQVVHLARDSSVVLLDWMTSGRKASSEEWEFTSYQSRVDVYVDGRRIAEENMLVEGPYSFCTAQEAAKGFHVSGGALRSRCERTKPYSCYATVILYGELVHETLRRLSVARHNASSPRLSWSMSSICEGRGCIVKIGAEETEDVRVWLRQALSELEGVLGVDVYRQAFR</sequence>
<name>A0A060SXT8_PYCCI</name>
<protein>
    <recommendedName>
        <fullName evidence="6">UreD-domain-containing protein</fullName>
    </recommendedName>
</protein>
<dbReference type="OMA" id="CFRSASY"/>
<proteinExistence type="inferred from homology"/>